<keyword evidence="5 9" id="KW-0547">Nucleotide-binding</keyword>
<evidence type="ECO:0000256" key="4">
    <source>
        <dbReference type="ARBA" id="ARBA00022679"/>
    </source>
</evidence>
<evidence type="ECO:0000256" key="5">
    <source>
        <dbReference type="ARBA" id="ARBA00022741"/>
    </source>
</evidence>
<evidence type="ECO:0000256" key="6">
    <source>
        <dbReference type="ARBA" id="ARBA00022777"/>
    </source>
</evidence>
<comment type="catalytic activity">
    <reaction evidence="9">
        <text>a 1,2-diacyl-sn-glycero-3-phospho-(1D-myo-inositol) + ATP = a 1,2-diacyl-sn-glycero-3-phospho-(1D-myo-inositol 4-phosphate) + ADP + H(+)</text>
        <dbReference type="Rhea" id="RHEA:19877"/>
        <dbReference type="ChEBI" id="CHEBI:15378"/>
        <dbReference type="ChEBI" id="CHEBI:30616"/>
        <dbReference type="ChEBI" id="CHEBI:57880"/>
        <dbReference type="ChEBI" id="CHEBI:58178"/>
        <dbReference type="ChEBI" id="CHEBI:456216"/>
        <dbReference type="EC" id="2.7.1.67"/>
    </reaction>
</comment>
<dbReference type="GO" id="GO:0007030">
    <property type="term" value="P:Golgi organization"/>
    <property type="evidence" value="ECO:0007669"/>
    <property type="project" value="TreeGrafter"/>
</dbReference>
<dbReference type="Proteomes" id="UP000276133">
    <property type="component" value="Unassembled WGS sequence"/>
</dbReference>
<feature type="domain" description="PI3K/PI4K catalytic" evidence="11">
    <location>
        <begin position="106"/>
        <end position="465"/>
    </location>
</feature>
<dbReference type="AlphaFoldDB" id="A0A3M7T0F1"/>
<feature type="region of interest" description="Disordered" evidence="10">
    <location>
        <begin position="1"/>
        <end position="29"/>
    </location>
</feature>
<gene>
    <name evidence="12" type="ORF">BpHYR1_015481</name>
</gene>
<evidence type="ECO:0000256" key="2">
    <source>
        <dbReference type="ARBA" id="ARBA00008941"/>
    </source>
</evidence>
<keyword evidence="13" id="KW-1185">Reference proteome</keyword>
<accession>A0A3M7T0F1</accession>
<dbReference type="EMBL" id="REGN01000494">
    <property type="protein sequence ID" value="RNA41501.1"/>
    <property type="molecule type" value="Genomic_DNA"/>
</dbReference>
<evidence type="ECO:0000256" key="9">
    <source>
        <dbReference type="RuleBase" id="RU367084"/>
    </source>
</evidence>
<dbReference type="Pfam" id="PF00454">
    <property type="entry name" value="PI3_PI4_kinase"/>
    <property type="match status" value="1"/>
</dbReference>
<name>A0A3M7T0F1_BRAPC</name>
<dbReference type="InterPro" id="IPR000403">
    <property type="entry name" value="PI3/4_kinase_cat_dom"/>
</dbReference>
<dbReference type="EC" id="2.7.1.67" evidence="9"/>
<evidence type="ECO:0000256" key="3">
    <source>
        <dbReference type="ARBA" id="ARBA00022475"/>
    </source>
</evidence>
<dbReference type="STRING" id="10195.A0A3M7T0F1"/>
<evidence type="ECO:0000259" key="11">
    <source>
        <dbReference type="PROSITE" id="PS50290"/>
    </source>
</evidence>
<evidence type="ECO:0000256" key="8">
    <source>
        <dbReference type="ARBA" id="ARBA00023136"/>
    </source>
</evidence>
<comment type="similarity">
    <text evidence="2 9">Belongs to the PI3/PI4-kinase family. Type II PI4K subfamily.</text>
</comment>
<dbReference type="PROSITE" id="PS50290">
    <property type="entry name" value="PI3_4_KINASE_3"/>
    <property type="match status" value="1"/>
</dbReference>
<dbReference type="GO" id="GO:0007032">
    <property type="term" value="P:endosome organization"/>
    <property type="evidence" value="ECO:0007669"/>
    <property type="project" value="TreeGrafter"/>
</dbReference>
<proteinExistence type="inferred from homology"/>
<protein>
    <recommendedName>
        <fullName evidence="9">Phosphatidylinositol 4-kinase type 2</fullName>
        <ecNumber evidence="9">2.7.1.67</ecNumber>
    </recommendedName>
</protein>
<dbReference type="PANTHER" id="PTHR12865:SF1">
    <property type="entry name" value="PHOSPHATIDYLINOSITOL 4-KINASE TYPE 2"/>
    <property type="match status" value="1"/>
</dbReference>
<keyword evidence="6 9" id="KW-0418">Kinase</keyword>
<keyword evidence="3" id="KW-1003">Cell membrane</keyword>
<dbReference type="PANTHER" id="PTHR12865">
    <property type="entry name" value="PHOSPHATIDYLINOSITOL 4-KINASE TYPE-II"/>
    <property type="match status" value="1"/>
</dbReference>
<dbReference type="GO" id="GO:0046854">
    <property type="term" value="P:phosphatidylinositol phosphate biosynthetic process"/>
    <property type="evidence" value="ECO:0007669"/>
    <property type="project" value="UniProtKB-UniRule"/>
</dbReference>
<dbReference type="GO" id="GO:0005524">
    <property type="term" value="F:ATP binding"/>
    <property type="evidence" value="ECO:0007669"/>
    <property type="project" value="UniProtKB-UniRule"/>
</dbReference>
<dbReference type="GO" id="GO:0005765">
    <property type="term" value="C:lysosomal membrane"/>
    <property type="evidence" value="ECO:0007669"/>
    <property type="project" value="TreeGrafter"/>
</dbReference>
<dbReference type="OrthoDB" id="3349449at2759"/>
<comment type="subcellular location">
    <subcellularLocation>
        <location evidence="1">Cell membrane</location>
    </subcellularLocation>
    <subcellularLocation>
        <location evidence="9">Membrane</location>
        <topology evidence="9">Peripheral membrane protein</topology>
    </subcellularLocation>
</comment>
<organism evidence="12 13">
    <name type="scientific">Brachionus plicatilis</name>
    <name type="common">Marine rotifer</name>
    <name type="synonym">Brachionus muelleri</name>
    <dbReference type="NCBI Taxonomy" id="10195"/>
    <lineage>
        <taxon>Eukaryota</taxon>
        <taxon>Metazoa</taxon>
        <taxon>Spiralia</taxon>
        <taxon>Gnathifera</taxon>
        <taxon>Rotifera</taxon>
        <taxon>Eurotatoria</taxon>
        <taxon>Monogononta</taxon>
        <taxon>Pseudotrocha</taxon>
        <taxon>Ploima</taxon>
        <taxon>Brachionidae</taxon>
        <taxon>Brachionus</taxon>
    </lineage>
</organism>
<evidence type="ECO:0000256" key="1">
    <source>
        <dbReference type="ARBA" id="ARBA00004236"/>
    </source>
</evidence>
<evidence type="ECO:0000256" key="7">
    <source>
        <dbReference type="ARBA" id="ARBA00022840"/>
    </source>
</evidence>
<dbReference type="GO" id="GO:0005802">
    <property type="term" value="C:trans-Golgi network"/>
    <property type="evidence" value="ECO:0007669"/>
    <property type="project" value="TreeGrafter"/>
</dbReference>
<keyword evidence="4 9" id="KW-0808">Transferase</keyword>
<dbReference type="GO" id="GO:0005886">
    <property type="term" value="C:plasma membrane"/>
    <property type="evidence" value="ECO:0007669"/>
    <property type="project" value="UniProtKB-SubCell"/>
</dbReference>
<keyword evidence="8 9" id="KW-0472">Membrane</keyword>
<comment type="caution">
    <text evidence="12">The sequence shown here is derived from an EMBL/GenBank/DDBJ whole genome shotgun (WGS) entry which is preliminary data.</text>
</comment>
<evidence type="ECO:0000256" key="10">
    <source>
        <dbReference type="SAM" id="MobiDB-lite"/>
    </source>
</evidence>
<keyword evidence="7 9" id="KW-0067">ATP-binding</keyword>
<dbReference type="GO" id="GO:0005768">
    <property type="term" value="C:endosome"/>
    <property type="evidence" value="ECO:0007669"/>
    <property type="project" value="TreeGrafter"/>
</dbReference>
<evidence type="ECO:0000313" key="13">
    <source>
        <dbReference type="Proteomes" id="UP000276133"/>
    </source>
</evidence>
<evidence type="ECO:0000313" key="12">
    <source>
        <dbReference type="EMBL" id="RNA41501.1"/>
    </source>
</evidence>
<dbReference type="InterPro" id="IPR039756">
    <property type="entry name" value="Lsb6/PI4K2"/>
</dbReference>
<sequence length="509" mass="58787">MEVDTDDELLQSTHDIGSKGPPPDVTTNLPTNFYQTDEAKKSKTKLNTVTAKLFRHGEYQPLLNGNTSNISDTESTDFVHFSCNHFESDPEFNEKVKNVEYAIDHNVLPQRIYEGSSGSYFCKNLDNKIIAVFKPKDEEPYGMLNPKWTKWLHKICCPCCFGRSCLAPNQGYLSEAGASIIDEKLNLKIVPKTKVVKLSAESFNYLAIDRMKSKTKQNLANRFPNMRFDRIGLPPKSGSFQLFVENYKDADYWLRRFETDEILSEEEARTFQLQFERLIVLDYIIRNTDRGNDNWLIRFERFKPTETDHTSSKNNSNVTDSSNNIDEIRIESETDHHPNETSCSSSKPSVSINIAAIDNGLAFPFKHPDEWRAYPYHWAWLPQAKIPFSQEIKDLVLPKLSDMNFVQEICTELYEVFKENKGFDKSTFEKQMSVMRGQILNLVQALKDGRTPLQLVQMPCVTVELTKLKQDKQHHIQAQPSYLSNRDRLDSDVELKQSFHSRSPLFSCW</sequence>
<dbReference type="GO" id="GO:0004430">
    <property type="term" value="F:1-phosphatidylinositol 4-kinase activity"/>
    <property type="evidence" value="ECO:0007669"/>
    <property type="project" value="UniProtKB-UniRule"/>
</dbReference>
<reference evidence="12 13" key="1">
    <citation type="journal article" date="2018" name="Sci. Rep.">
        <title>Genomic signatures of local adaptation to the degree of environmental predictability in rotifers.</title>
        <authorList>
            <person name="Franch-Gras L."/>
            <person name="Hahn C."/>
            <person name="Garcia-Roger E.M."/>
            <person name="Carmona M.J."/>
            <person name="Serra M."/>
            <person name="Gomez A."/>
        </authorList>
    </citation>
    <scope>NUCLEOTIDE SEQUENCE [LARGE SCALE GENOMIC DNA]</scope>
    <source>
        <strain evidence="12">HYR1</strain>
    </source>
</reference>